<feature type="region of interest" description="Disordered" evidence="6">
    <location>
        <begin position="300"/>
        <end position="337"/>
    </location>
</feature>
<dbReference type="InterPro" id="IPR032675">
    <property type="entry name" value="LRR_dom_sf"/>
</dbReference>
<dbReference type="RefSeq" id="XP_031025269.1">
    <property type="nucleotide sequence ID" value="XM_031168761.1"/>
</dbReference>
<dbReference type="Pfam" id="PF14580">
    <property type="entry name" value="LRR_9"/>
    <property type="match status" value="1"/>
</dbReference>
<organism evidence="7 8">
    <name type="scientific">Synchytrium microbalum</name>
    <dbReference type="NCBI Taxonomy" id="1806994"/>
    <lineage>
        <taxon>Eukaryota</taxon>
        <taxon>Fungi</taxon>
        <taxon>Fungi incertae sedis</taxon>
        <taxon>Chytridiomycota</taxon>
        <taxon>Chytridiomycota incertae sedis</taxon>
        <taxon>Chytridiomycetes</taxon>
        <taxon>Synchytriales</taxon>
        <taxon>Synchytriaceae</taxon>
        <taxon>Synchytrium</taxon>
    </lineage>
</organism>
<feature type="region of interest" description="Disordered" evidence="6">
    <location>
        <begin position="364"/>
        <end position="427"/>
    </location>
</feature>
<dbReference type="GeneID" id="42004058"/>
<evidence type="ECO:0000313" key="7">
    <source>
        <dbReference type="EMBL" id="TPX34549.1"/>
    </source>
</evidence>
<dbReference type="OrthoDB" id="266138at2759"/>
<feature type="region of interest" description="Disordered" evidence="6">
    <location>
        <begin position="493"/>
        <end position="519"/>
    </location>
</feature>
<dbReference type="PANTHER" id="PTHR45973">
    <property type="entry name" value="PROTEIN PHOSPHATASE 1 REGULATORY SUBUNIT SDS22-RELATED"/>
    <property type="match status" value="1"/>
</dbReference>
<accession>A0A507C614</accession>
<dbReference type="Gene3D" id="3.80.10.10">
    <property type="entry name" value="Ribonuclease Inhibitor"/>
    <property type="match status" value="2"/>
</dbReference>
<proteinExistence type="predicted"/>
<dbReference type="SUPFAM" id="SSF52075">
    <property type="entry name" value="Outer arm dynein light chain 1"/>
    <property type="match status" value="1"/>
</dbReference>
<evidence type="ECO:0000256" key="2">
    <source>
        <dbReference type="ARBA" id="ARBA00022614"/>
    </source>
</evidence>
<dbReference type="EMBL" id="QEAO01000013">
    <property type="protein sequence ID" value="TPX34549.1"/>
    <property type="molecule type" value="Genomic_DNA"/>
</dbReference>
<keyword evidence="8" id="KW-1185">Reference proteome</keyword>
<feature type="region of interest" description="Disordered" evidence="6">
    <location>
        <begin position="457"/>
        <end position="479"/>
    </location>
</feature>
<dbReference type="InterPro" id="IPR001611">
    <property type="entry name" value="Leu-rich_rpt"/>
</dbReference>
<name>A0A507C614_9FUNG</name>
<feature type="region of interest" description="Disordered" evidence="6">
    <location>
        <begin position="240"/>
        <end position="260"/>
    </location>
</feature>
<dbReference type="STRING" id="1806994.A0A507C614"/>
<keyword evidence="4" id="KW-0969">Cilium</keyword>
<dbReference type="PROSITE" id="PS51450">
    <property type="entry name" value="LRR"/>
    <property type="match status" value="4"/>
</dbReference>
<dbReference type="AlphaFoldDB" id="A0A507C614"/>
<dbReference type="Proteomes" id="UP000319731">
    <property type="component" value="Unassembled WGS sequence"/>
</dbReference>
<sequence>MLYGYTPPVRRFGRNLKTLDDKGNTIMTKEYLKQLCKEQKLYQTPELNDKIYLHFKGFTKIEHLEAYTGLRSLWLEGNGIGKIENIDTLVELRCLYLQQNCIEEIENLDKLVQLDTINLSNNLVKHISGLDNLPALRTLQLSHNFIRTADDLRHLANCHFISILDLSNNKIEDPDIVEVFEVMENLAVLNLMANPVTSKIQNYRKTLISRCKGLTYLDDRPVFDKERLATEAWARGGIEAEREERQRQRDEDRDQNMRNFEALRRLQEEARARRRENGALVEPIFSPELSRFRDEMLSKVDEPQHDDDNNEEEEMPQPDMAPAAETWDRPPPMLTANTGATLQEIDDGAEEEKDDDQVPLLETVTAQSEVDETSPSVEDKGKAAAVDEDTSDDEVHNDNAMKISAIDDIGDYNNEGDDEGFIPSPLTDPILSQGYQLLPAQKEADRDVIHEIVKQSAHTLAEEESDLSSPLIKTSRDSSVLVDMKKDVNDNYVTDEMDAFASSRSRSNTDEEDDEQVDEIPLKAVASTSSMSKPYVPPVSAIPATRVWERVLYDNDDDFRRREDDESSVDEEAEVYPARDSATTLIGDEPVVFASGSNSKISAVGEDLTAHKVIQMVEGEGGINKDSKIRKVAIVEVDSSDDEE</sequence>
<evidence type="ECO:0000256" key="1">
    <source>
        <dbReference type="ARBA" id="ARBA00004138"/>
    </source>
</evidence>
<keyword evidence="5" id="KW-0966">Cell projection</keyword>
<evidence type="ECO:0000256" key="3">
    <source>
        <dbReference type="ARBA" id="ARBA00022737"/>
    </source>
</evidence>
<dbReference type="InterPro" id="IPR050576">
    <property type="entry name" value="Cilia_flagella_integrity"/>
</dbReference>
<gene>
    <name evidence="7" type="ORF">SmJEL517_g02833</name>
</gene>
<evidence type="ECO:0000256" key="6">
    <source>
        <dbReference type="SAM" id="MobiDB-lite"/>
    </source>
</evidence>
<comment type="subcellular location">
    <subcellularLocation>
        <location evidence="1">Cell projection</location>
        <location evidence="1">Cilium</location>
    </subcellularLocation>
</comment>
<feature type="compositionally biased region" description="Polar residues" evidence="6">
    <location>
        <begin position="364"/>
        <end position="376"/>
    </location>
</feature>
<comment type="caution">
    <text evidence="7">The sequence shown here is derived from an EMBL/GenBank/DDBJ whole genome shotgun (WGS) entry which is preliminary data.</text>
</comment>
<keyword evidence="2" id="KW-0433">Leucine-rich repeat</keyword>
<dbReference type="PANTHER" id="PTHR45973:SF9">
    <property type="entry name" value="LEUCINE-RICH REPEAT-CONTAINING PROTEIN 46"/>
    <property type="match status" value="1"/>
</dbReference>
<feature type="compositionally biased region" description="Acidic residues" evidence="6">
    <location>
        <begin position="565"/>
        <end position="574"/>
    </location>
</feature>
<evidence type="ECO:0000256" key="5">
    <source>
        <dbReference type="ARBA" id="ARBA00023273"/>
    </source>
</evidence>
<feature type="region of interest" description="Disordered" evidence="6">
    <location>
        <begin position="557"/>
        <end position="577"/>
    </location>
</feature>
<dbReference type="SMART" id="SM00365">
    <property type="entry name" value="LRR_SD22"/>
    <property type="match status" value="5"/>
</dbReference>
<keyword evidence="3" id="KW-0677">Repeat</keyword>
<reference evidence="7 8" key="1">
    <citation type="journal article" date="2019" name="Sci. Rep.">
        <title>Comparative genomics of chytrid fungi reveal insights into the obligate biotrophic and pathogenic lifestyle of Synchytrium endobioticum.</title>
        <authorList>
            <person name="van de Vossenberg B.T.L.H."/>
            <person name="Warris S."/>
            <person name="Nguyen H.D.T."/>
            <person name="van Gent-Pelzer M.P.E."/>
            <person name="Joly D.L."/>
            <person name="van de Geest H.C."/>
            <person name="Bonants P.J.M."/>
            <person name="Smith D.S."/>
            <person name="Levesque C.A."/>
            <person name="van der Lee T.A.J."/>
        </authorList>
    </citation>
    <scope>NUCLEOTIDE SEQUENCE [LARGE SCALE GENOMIC DNA]</scope>
    <source>
        <strain evidence="7 8">JEL517</strain>
    </source>
</reference>
<evidence type="ECO:0000256" key="4">
    <source>
        <dbReference type="ARBA" id="ARBA00023069"/>
    </source>
</evidence>
<evidence type="ECO:0000313" key="8">
    <source>
        <dbReference type="Proteomes" id="UP000319731"/>
    </source>
</evidence>
<evidence type="ECO:0008006" key="9">
    <source>
        <dbReference type="Google" id="ProtNLM"/>
    </source>
</evidence>
<protein>
    <recommendedName>
        <fullName evidence="9">Dynein assembly factor 1, axonemal homolog</fullName>
    </recommendedName>
</protein>
<feature type="compositionally biased region" description="Acidic residues" evidence="6">
    <location>
        <begin position="408"/>
        <end position="420"/>
    </location>
</feature>